<protein>
    <submittedName>
        <fullName evidence="1">Uncharacterized protein</fullName>
    </submittedName>
</protein>
<gene>
    <name evidence="1" type="ORF">BECKLFY1418C_GA0070996_101920</name>
</gene>
<name>A0A450WG70_9GAMM</name>
<dbReference type="AlphaFoldDB" id="A0A450WG70"/>
<accession>A0A450WG70</accession>
<reference evidence="1" key="1">
    <citation type="submission" date="2019-02" db="EMBL/GenBank/DDBJ databases">
        <authorList>
            <person name="Gruber-Vodicka R. H."/>
            <person name="Seah K. B. B."/>
        </authorList>
    </citation>
    <scope>NUCLEOTIDE SEQUENCE</scope>
    <source>
        <strain evidence="1">BECK_BY7</strain>
    </source>
</reference>
<dbReference type="EMBL" id="CAADFN010000019">
    <property type="protein sequence ID" value="VFK15951.1"/>
    <property type="molecule type" value="Genomic_DNA"/>
</dbReference>
<sequence>MMAEGDRLSRLPDKSLDRFVLELERFGYRFAALDWFAKEAEDPELMHRRGLRPGEPIPKEFGLFDEDGHPLEKWPREGLVKLRRWLDDDEAVLDWTFPEGLPAEERKDLLAQLARLRRRPWSPQAALDAALADWPETEPRREVSLAAAERPLLAVIEAILQ</sequence>
<evidence type="ECO:0000313" key="1">
    <source>
        <dbReference type="EMBL" id="VFK15951.1"/>
    </source>
</evidence>
<organism evidence="1">
    <name type="scientific">Candidatus Kentrum sp. LFY</name>
    <dbReference type="NCBI Taxonomy" id="2126342"/>
    <lineage>
        <taxon>Bacteria</taxon>
        <taxon>Pseudomonadati</taxon>
        <taxon>Pseudomonadota</taxon>
        <taxon>Gammaproteobacteria</taxon>
        <taxon>Candidatus Kentrum</taxon>
    </lineage>
</organism>
<proteinExistence type="predicted"/>